<protein>
    <submittedName>
        <fullName evidence="2">Uncharacterized protein</fullName>
    </submittedName>
</protein>
<sequence length="93" mass="9929">MRTWAHGVTEIWDHGATGILGLWGHGDCGIMGSWRRAVLTSKILPSAFAAAVSPAWDDALRRLSTPLVQEESVASQLPGATPNISGHVVAERE</sequence>
<dbReference type="Proteomes" id="UP000287033">
    <property type="component" value="Unassembled WGS sequence"/>
</dbReference>
<evidence type="ECO:0000313" key="3">
    <source>
        <dbReference type="Proteomes" id="UP000287033"/>
    </source>
</evidence>
<name>A0A401SV08_CHIPU</name>
<keyword evidence="3" id="KW-1185">Reference proteome</keyword>
<dbReference type="AlphaFoldDB" id="A0A401SV08"/>
<feature type="region of interest" description="Disordered" evidence="1">
    <location>
        <begin position="74"/>
        <end position="93"/>
    </location>
</feature>
<proteinExistence type="predicted"/>
<organism evidence="2 3">
    <name type="scientific">Chiloscyllium punctatum</name>
    <name type="common">Brownbanded bambooshark</name>
    <name type="synonym">Hemiscyllium punctatum</name>
    <dbReference type="NCBI Taxonomy" id="137246"/>
    <lineage>
        <taxon>Eukaryota</taxon>
        <taxon>Metazoa</taxon>
        <taxon>Chordata</taxon>
        <taxon>Craniata</taxon>
        <taxon>Vertebrata</taxon>
        <taxon>Chondrichthyes</taxon>
        <taxon>Elasmobranchii</taxon>
        <taxon>Galeomorphii</taxon>
        <taxon>Galeoidea</taxon>
        <taxon>Orectolobiformes</taxon>
        <taxon>Hemiscylliidae</taxon>
        <taxon>Chiloscyllium</taxon>
    </lineage>
</organism>
<evidence type="ECO:0000313" key="2">
    <source>
        <dbReference type="EMBL" id="GCC34229.1"/>
    </source>
</evidence>
<gene>
    <name evidence="2" type="ORF">chiPu_0012702</name>
</gene>
<evidence type="ECO:0000256" key="1">
    <source>
        <dbReference type="SAM" id="MobiDB-lite"/>
    </source>
</evidence>
<reference evidence="2 3" key="1">
    <citation type="journal article" date="2018" name="Nat. Ecol. Evol.">
        <title>Shark genomes provide insights into elasmobranch evolution and the origin of vertebrates.</title>
        <authorList>
            <person name="Hara Y"/>
            <person name="Yamaguchi K"/>
            <person name="Onimaru K"/>
            <person name="Kadota M"/>
            <person name="Koyanagi M"/>
            <person name="Keeley SD"/>
            <person name="Tatsumi K"/>
            <person name="Tanaka K"/>
            <person name="Motone F"/>
            <person name="Kageyama Y"/>
            <person name="Nozu R"/>
            <person name="Adachi N"/>
            <person name="Nishimura O"/>
            <person name="Nakagawa R"/>
            <person name="Tanegashima C"/>
            <person name="Kiyatake I"/>
            <person name="Matsumoto R"/>
            <person name="Murakumo K"/>
            <person name="Nishida K"/>
            <person name="Terakita A"/>
            <person name="Kuratani S"/>
            <person name="Sato K"/>
            <person name="Hyodo S Kuraku.S."/>
        </authorList>
    </citation>
    <scope>NUCLEOTIDE SEQUENCE [LARGE SCALE GENOMIC DNA]</scope>
</reference>
<accession>A0A401SV08</accession>
<comment type="caution">
    <text evidence="2">The sequence shown here is derived from an EMBL/GenBank/DDBJ whole genome shotgun (WGS) entry which is preliminary data.</text>
</comment>
<dbReference type="EMBL" id="BEZZ01000580">
    <property type="protein sequence ID" value="GCC34229.1"/>
    <property type="molecule type" value="Genomic_DNA"/>
</dbReference>